<comment type="cofactor">
    <cofactor evidence="6 7">
        <name>Zn(2+)</name>
        <dbReference type="ChEBI" id="CHEBI:29105"/>
    </cofactor>
    <text evidence="6 7">Binds 1 zinc ion per subunit.</text>
</comment>
<dbReference type="SUPFAM" id="SSF55486">
    <property type="entry name" value="Metalloproteases ('zincins'), catalytic domain"/>
    <property type="match status" value="1"/>
</dbReference>
<dbReference type="EMBL" id="CAJOAX010009951">
    <property type="protein sequence ID" value="CAF4066146.1"/>
    <property type="molecule type" value="Genomic_DNA"/>
</dbReference>
<keyword evidence="2 6" id="KW-0479">Metal-binding</keyword>
<dbReference type="PANTHER" id="PTHR10127">
    <property type="entry name" value="DISCOIDIN, CUB, EGF, LAMININ , AND ZINC METALLOPROTEASE DOMAIN CONTAINING"/>
    <property type="match status" value="1"/>
</dbReference>
<dbReference type="InterPro" id="IPR034035">
    <property type="entry name" value="Astacin-like_dom"/>
</dbReference>
<reference evidence="9" key="1">
    <citation type="submission" date="2021-02" db="EMBL/GenBank/DDBJ databases">
        <authorList>
            <person name="Nowell W R."/>
        </authorList>
    </citation>
    <scope>NUCLEOTIDE SEQUENCE</scope>
</reference>
<evidence type="ECO:0000256" key="5">
    <source>
        <dbReference type="ARBA" id="ARBA00023049"/>
    </source>
</evidence>
<evidence type="ECO:0000259" key="8">
    <source>
        <dbReference type="PROSITE" id="PS51864"/>
    </source>
</evidence>
<dbReference type="Proteomes" id="UP000663823">
    <property type="component" value="Unassembled WGS sequence"/>
</dbReference>
<dbReference type="GO" id="GO:0004222">
    <property type="term" value="F:metalloendopeptidase activity"/>
    <property type="evidence" value="ECO:0007669"/>
    <property type="project" value="UniProtKB-UniRule"/>
</dbReference>
<dbReference type="SMART" id="SM00235">
    <property type="entry name" value="ZnMc"/>
    <property type="match status" value="1"/>
</dbReference>
<gene>
    <name evidence="9" type="ORF">OTI717_LOCUS32407</name>
</gene>
<accession>A0A819SVI4</accession>
<evidence type="ECO:0000256" key="2">
    <source>
        <dbReference type="ARBA" id="ARBA00022723"/>
    </source>
</evidence>
<evidence type="ECO:0000313" key="9">
    <source>
        <dbReference type="EMBL" id="CAF4066146.1"/>
    </source>
</evidence>
<comment type="caution">
    <text evidence="9">The sequence shown here is derived from an EMBL/GenBank/DDBJ whole genome shotgun (WGS) entry which is preliminary data.</text>
</comment>
<dbReference type="InterPro" id="IPR006026">
    <property type="entry name" value="Peptidase_Metallo"/>
</dbReference>
<feature type="active site" evidence="6">
    <location>
        <position position="233"/>
    </location>
</feature>
<feature type="domain" description="Peptidase M12A" evidence="8">
    <location>
        <begin position="131"/>
        <end position="333"/>
    </location>
</feature>
<dbReference type="GO" id="GO:0008270">
    <property type="term" value="F:zinc ion binding"/>
    <property type="evidence" value="ECO:0007669"/>
    <property type="project" value="UniProtKB-UniRule"/>
</dbReference>
<dbReference type="InterPro" id="IPR043504">
    <property type="entry name" value="Peptidase_S1_PA_chymotrypsin"/>
</dbReference>
<keyword evidence="5 6" id="KW-0482">Metalloprotease</keyword>
<sequence length="338" mass="37383">INGNAASSSSVTYIWWGTTDPVTYRERDWALLRLSQPLGDQNGYFGFKSLDDSSMLASDGTLVGYSTNFQNGHTAGAHIGCRITKKMRDNFYLHNCDMGRGASGGPIFAWWDNTPYIYALNVAEYRNDGSRGVGEKPAAARWTNGIVPYVFKAGDFDAGKIAIIVGAMRRLEQSVAINNKLCVQFRPATAADKQFITIKDGAGCTSSVGMNWRGVKELTLGQGCVHEGTIMHEMLHCLGFWHEQSRPDRDNYVTVLYANVQKGLEHAFNKYTTTVDTMAFPYDYDSLLHYGTNYFSANGKPTLVPKDPSAKIGQRNVLSATDILEVQRYYQCTGPNVG</sequence>
<dbReference type="PROSITE" id="PS51864">
    <property type="entry name" value="ASTACIN"/>
    <property type="match status" value="1"/>
</dbReference>
<feature type="non-terminal residue" evidence="9">
    <location>
        <position position="1"/>
    </location>
</feature>
<evidence type="ECO:0000313" key="10">
    <source>
        <dbReference type="Proteomes" id="UP000663823"/>
    </source>
</evidence>
<protein>
    <recommendedName>
        <fullName evidence="7">Metalloendopeptidase</fullName>
        <ecNumber evidence="7">3.4.24.-</ecNumber>
    </recommendedName>
</protein>
<keyword evidence="4 6" id="KW-0862">Zinc</keyword>
<evidence type="ECO:0000256" key="6">
    <source>
        <dbReference type="PROSITE-ProRule" id="PRU01211"/>
    </source>
</evidence>
<dbReference type="CDD" id="cd04280">
    <property type="entry name" value="ZnMc_astacin_like"/>
    <property type="match status" value="1"/>
</dbReference>
<dbReference type="InterPro" id="IPR001506">
    <property type="entry name" value="Peptidase_M12A"/>
</dbReference>
<dbReference type="InterPro" id="IPR009003">
    <property type="entry name" value="Peptidase_S1_PA"/>
</dbReference>
<dbReference type="PANTHER" id="PTHR10127:SF780">
    <property type="entry name" value="METALLOENDOPEPTIDASE"/>
    <property type="match status" value="1"/>
</dbReference>
<evidence type="ECO:0000256" key="7">
    <source>
        <dbReference type="RuleBase" id="RU361183"/>
    </source>
</evidence>
<dbReference type="Gene3D" id="2.40.10.10">
    <property type="entry name" value="Trypsin-like serine proteases"/>
    <property type="match status" value="1"/>
</dbReference>
<feature type="binding site" evidence="6">
    <location>
        <position position="236"/>
    </location>
    <ligand>
        <name>Zn(2+)</name>
        <dbReference type="ChEBI" id="CHEBI:29105"/>
        <note>catalytic</note>
    </ligand>
</feature>
<keyword evidence="1 6" id="KW-0645">Protease</keyword>
<evidence type="ECO:0000256" key="3">
    <source>
        <dbReference type="ARBA" id="ARBA00022801"/>
    </source>
</evidence>
<organism evidence="9 10">
    <name type="scientific">Rotaria sordida</name>
    <dbReference type="NCBI Taxonomy" id="392033"/>
    <lineage>
        <taxon>Eukaryota</taxon>
        <taxon>Metazoa</taxon>
        <taxon>Spiralia</taxon>
        <taxon>Gnathifera</taxon>
        <taxon>Rotifera</taxon>
        <taxon>Eurotatoria</taxon>
        <taxon>Bdelloidea</taxon>
        <taxon>Philodinida</taxon>
        <taxon>Philodinidae</taxon>
        <taxon>Rotaria</taxon>
    </lineage>
</organism>
<keyword evidence="3 6" id="KW-0378">Hydrolase</keyword>
<dbReference type="SUPFAM" id="SSF50494">
    <property type="entry name" value="Trypsin-like serine proteases"/>
    <property type="match status" value="1"/>
</dbReference>
<name>A0A819SVI4_9BILA</name>
<comment type="caution">
    <text evidence="6">Lacks conserved residue(s) required for the propagation of feature annotation.</text>
</comment>
<dbReference type="AlphaFoldDB" id="A0A819SVI4"/>
<proteinExistence type="predicted"/>
<dbReference type="Pfam" id="PF01400">
    <property type="entry name" value="Astacin"/>
    <property type="match status" value="1"/>
</dbReference>
<dbReference type="EC" id="3.4.24.-" evidence="7"/>
<dbReference type="GO" id="GO:0006508">
    <property type="term" value="P:proteolysis"/>
    <property type="evidence" value="ECO:0007669"/>
    <property type="project" value="UniProtKB-KW"/>
</dbReference>
<dbReference type="Gene3D" id="3.40.390.10">
    <property type="entry name" value="Collagenase (Catalytic Domain)"/>
    <property type="match status" value="1"/>
</dbReference>
<feature type="binding site" evidence="6">
    <location>
        <position position="232"/>
    </location>
    <ligand>
        <name>Zn(2+)</name>
        <dbReference type="ChEBI" id="CHEBI:29105"/>
        <note>catalytic</note>
    </ligand>
</feature>
<dbReference type="PRINTS" id="PR00480">
    <property type="entry name" value="ASTACIN"/>
</dbReference>
<evidence type="ECO:0000256" key="1">
    <source>
        <dbReference type="ARBA" id="ARBA00022670"/>
    </source>
</evidence>
<feature type="binding site" evidence="6">
    <location>
        <position position="242"/>
    </location>
    <ligand>
        <name>Zn(2+)</name>
        <dbReference type="ChEBI" id="CHEBI:29105"/>
        <note>catalytic</note>
    </ligand>
</feature>
<dbReference type="InterPro" id="IPR024079">
    <property type="entry name" value="MetalloPept_cat_dom_sf"/>
</dbReference>
<evidence type="ECO:0000256" key="4">
    <source>
        <dbReference type="ARBA" id="ARBA00022833"/>
    </source>
</evidence>